<feature type="domain" description="ABC transporter" evidence="3">
    <location>
        <begin position="10"/>
        <end position="265"/>
    </location>
</feature>
<evidence type="ECO:0000259" key="3">
    <source>
        <dbReference type="PROSITE" id="PS50893"/>
    </source>
</evidence>
<keyword evidence="5" id="KW-1185">Reference proteome</keyword>
<dbReference type="PANTHER" id="PTHR42855">
    <property type="entry name" value="ABC TRANSPORTER ATP-BINDING SUBUNIT"/>
    <property type="match status" value="1"/>
</dbReference>
<dbReference type="Gene3D" id="3.40.50.300">
    <property type="entry name" value="P-loop containing nucleotide triphosphate hydrolases"/>
    <property type="match status" value="2"/>
</dbReference>
<keyword evidence="1" id="KW-0547">Nucleotide-binding</keyword>
<dbReference type="SUPFAM" id="SSF52540">
    <property type="entry name" value="P-loop containing nucleoside triphosphate hydrolases"/>
    <property type="match status" value="2"/>
</dbReference>
<evidence type="ECO:0000256" key="1">
    <source>
        <dbReference type="ARBA" id="ARBA00022741"/>
    </source>
</evidence>
<sequence>MRTSACPVQYRLDGVVRRFADRLVLDEVDLTLRPGERAGVVGDNGSGKTTLLRVLAGDLTVDAGERVVVAPGGVAVAHQHLGLPPTASVATTIDHVLAPVRAIERRLGELEAAIGTAGAHRRAGLLAEYADVTAELDAVDGRTVDVRVATGLAVLGLGGLDRSRPIGTLSGGERHRLALAAALATPCDLLLLDEPTNDLDDGAIAWLEDRLDAHRGTVVAVSHDRAFLDRLTSVILEVDDGRVRRYGGGYAGYLAARSAERQRRAAEHEHWRAELARQRRLIGTHAARVEAVPRKLELDGFGHGAFRARARGHGSMSRVRAAKEQVARLEAAPAPAPAVPLAFRPRLAVPDDGAPAGAGRPPRDEVSSHVVSVEGLRVAGRLSLEGFRVAPGERVLVTGPNGAGKSTLLGVVAGEVTPDAGTVAVHGRVAHLRQEDRAGSAGVPLLLAYAEGRDASLDELAEELLATGLFRPDDLARPTGELSQGQRRRLELARAVAQPADLLLLDEPTNHLVPELVEQLEEALVDYPGAVVLVTHDRLLRARFPGRHVPLGG</sequence>
<dbReference type="Pfam" id="PF00005">
    <property type="entry name" value="ABC_tran"/>
    <property type="match status" value="2"/>
</dbReference>
<dbReference type="CDD" id="cd03221">
    <property type="entry name" value="ABCF_EF-3"/>
    <property type="match status" value="2"/>
</dbReference>
<dbReference type="InterPro" id="IPR051309">
    <property type="entry name" value="ABCF_ATPase"/>
</dbReference>
<dbReference type="EMBL" id="JABEZU010000001">
    <property type="protein sequence ID" value="NOV95487.1"/>
    <property type="molecule type" value="Genomic_DNA"/>
</dbReference>
<keyword evidence="2 4" id="KW-0067">ATP-binding</keyword>
<dbReference type="InterPro" id="IPR027417">
    <property type="entry name" value="P-loop_NTPase"/>
</dbReference>
<dbReference type="SMART" id="SM00382">
    <property type="entry name" value="AAA"/>
    <property type="match status" value="2"/>
</dbReference>
<protein>
    <submittedName>
        <fullName evidence="4">Macrolide transport system ATP-binding/permease protein</fullName>
    </submittedName>
</protein>
<dbReference type="PANTHER" id="PTHR42855:SF2">
    <property type="entry name" value="DRUG RESISTANCE ABC TRANSPORTER,ATP-BINDING PROTEIN"/>
    <property type="match status" value="1"/>
</dbReference>
<evidence type="ECO:0000256" key="2">
    <source>
        <dbReference type="ARBA" id="ARBA00022840"/>
    </source>
</evidence>
<dbReference type="InterPro" id="IPR017871">
    <property type="entry name" value="ABC_transporter-like_CS"/>
</dbReference>
<dbReference type="GO" id="GO:0005524">
    <property type="term" value="F:ATP binding"/>
    <property type="evidence" value="ECO:0007669"/>
    <property type="project" value="UniProtKB-KW"/>
</dbReference>
<dbReference type="RefSeq" id="WP_171781778.1">
    <property type="nucleotide sequence ID" value="NZ_BAAAML010000002.1"/>
</dbReference>
<proteinExistence type="predicted"/>
<dbReference type="PROSITE" id="PS00211">
    <property type="entry name" value="ABC_TRANSPORTER_1"/>
    <property type="match status" value="1"/>
</dbReference>
<dbReference type="InterPro" id="IPR003439">
    <property type="entry name" value="ABC_transporter-like_ATP-bd"/>
</dbReference>
<gene>
    <name evidence="4" type="ORF">HDG69_000040</name>
</gene>
<organism evidence="4 5">
    <name type="scientific">Isoptericola halotolerans</name>
    <dbReference type="NCBI Taxonomy" id="300560"/>
    <lineage>
        <taxon>Bacteria</taxon>
        <taxon>Bacillati</taxon>
        <taxon>Actinomycetota</taxon>
        <taxon>Actinomycetes</taxon>
        <taxon>Micrococcales</taxon>
        <taxon>Promicromonosporaceae</taxon>
        <taxon>Isoptericola</taxon>
    </lineage>
</organism>
<comment type="caution">
    <text evidence="4">The sequence shown here is derived from an EMBL/GenBank/DDBJ whole genome shotgun (WGS) entry which is preliminary data.</text>
</comment>
<accession>A0ABX1ZXZ7</accession>
<evidence type="ECO:0000313" key="5">
    <source>
        <dbReference type="Proteomes" id="UP000757540"/>
    </source>
</evidence>
<dbReference type="Proteomes" id="UP000757540">
    <property type="component" value="Unassembled WGS sequence"/>
</dbReference>
<dbReference type="InterPro" id="IPR003593">
    <property type="entry name" value="AAA+_ATPase"/>
</dbReference>
<name>A0ABX1ZXZ7_9MICO</name>
<evidence type="ECO:0000313" key="4">
    <source>
        <dbReference type="EMBL" id="NOV95487.1"/>
    </source>
</evidence>
<dbReference type="PROSITE" id="PS50893">
    <property type="entry name" value="ABC_TRANSPORTER_2"/>
    <property type="match status" value="2"/>
</dbReference>
<reference evidence="4 5" key="1">
    <citation type="submission" date="2020-05" db="EMBL/GenBank/DDBJ databases">
        <title>Genomic Encyclopedia of Type Strains, Phase III (KMG-III): the genomes of soil and plant-associated and newly described type strains.</title>
        <authorList>
            <person name="Whitman W."/>
        </authorList>
    </citation>
    <scope>NUCLEOTIDE SEQUENCE [LARGE SCALE GENOMIC DNA]</scope>
    <source>
        <strain evidence="4 5">KCTC 19046</strain>
    </source>
</reference>
<feature type="domain" description="ABC transporter" evidence="3">
    <location>
        <begin position="366"/>
        <end position="553"/>
    </location>
</feature>